<evidence type="ECO:0000256" key="2">
    <source>
        <dbReference type="ARBA" id="ARBA00022448"/>
    </source>
</evidence>
<evidence type="ECO:0000256" key="6">
    <source>
        <dbReference type="ARBA" id="ARBA00023136"/>
    </source>
</evidence>
<keyword evidence="5 9" id="KW-0798">TonB box</keyword>
<comment type="caution">
    <text evidence="13">The sequence shown here is derived from an EMBL/GenBank/DDBJ whole genome shotgun (WGS) entry which is preliminary data.</text>
</comment>
<dbReference type="Gene3D" id="2.40.170.20">
    <property type="entry name" value="TonB-dependent receptor, beta-barrel domain"/>
    <property type="match status" value="1"/>
</dbReference>
<dbReference type="EMBL" id="JAVSKO010000006">
    <property type="protein sequence ID" value="MDT3469517.1"/>
    <property type="molecule type" value="Genomic_DNA"/>
</dbReference>
<evidence type="ECO:0000256" key="7">
    <source>
        <dbReference type="ARBA" id="ARBA00023237"/>
    </source>
</evidence>
<reference evidence="13" key="1">
    <citation type="submission" date="2023-07" db="EMBL/GenBank/DDBJ databases">
        <title>Comparative genomics of clinical Stenotrophomonas maltophilia isolates reveals regions of diversity which correlate with colonization and persistence in vivo.</title>
        <authorList>
            <person name="Mcdaniel M.S."/>
            <person name="Swords W.E."/>
            <person name="Sumpter N.A."/>
            <person name="Lindgren N.R."/>
            <person name="Billiot C.E."/>
        </authorList>
    </citation>
    <scope>NUCLEOTIDE SEQUENCE</scope>
    <source>
        <strain evidence="13">Ism4</strain>
    </source>
</reference>
<dbReference type="PANTHER" id="PTHR47234">
    <property type="match status" value="1"/>
</dbReference>
<keyword evidence="6 8" id="KW-0472">Membrane</keyword>
<dbReference type="Pfam" id="PF00593">
    <property type="entry name" value="TonB_dep_Rec_b-barrel"/>
    <property type="match status" value="1"/>
</dbReference>
<keyword evidence="3 8" id="KW-1134">Transmembrane beta strand</keyword>
<keyword evidence="13" id="KW-0675">Receptor</keyword>
<dbReference type="PROSITE" id="PS52016">
    <property type="entry name" value="TONB_DEPENDENT_REC_3"/>
    <property type="match status" value="1"/>
</dbReference>
<evidence type="ECO:0000256" key="1">
    <source>
        <dbReference type="ARBA" id="ARBA00004571"/>
    </source>
</evidence>
<feature type="domain" description="TonB-dependent receptor plug" evidence="12">
    <location>
        <begin position="68"/>
        <end position="187"/>
    </location>
</feature>
<dbReference type="InterPro" id="IPR039426">
    <property type="entry name" value="TonB-dep_rcpt-like"/>
</dbReference>
<dbReference type="InterPro" id="IPR012910">
    <property type="entry name" value="Plug_dom"/>
</dbReference>
<evidence type="ECO:0000256" key="4">
    <source>
        <dbReference type="ARBA" id="ARBA00022692"/>
    </source>
</evidence>
<dbReference type="AlphaFoldDB" id="A0AAJ2JE98"/>
<feature type="signal peptide" evidence="10">
    <location>
        <begin position="1"/>
        <end position="30"/>
    </location>
</feature>
<dbReference type="GO" id="GO:0009279">
    <property type="term" value="C:cell outer membrane"/>
    <property type="evidence" value="ECO:0007669"/>
    <property type="project" value="UniProtKB-SubCell"/>
</dbReference>
<dbReference type="RefSeq" id="WP_312563372.1">
    <property type="nucleotide sequence ID" value="NZ_JAVSKO010000006.1"/>
</dbReference>
<sequence>MTIVNRLITPSRLPLALAVLACLQAAPVLAQDAGNTEAAASSPSRDSKKATDLDKVTVTGSLIRRADYETTSPVFTIDTERNAAQGQATVSEFLQKSAIGAAETQITNQFGGYVVDGGTGVQTFSLRGLGANRTLILLDGQRPGPAGTRGAVGAFDLNVLPAAILQRAEIVKDGSSSIYGSDAVAGVVNLITKKHFDRPEMTFTGRVPTEGGGEVFSASLANGWNFEKGSIVAAVEWYKQNELTRGDRDFFKCSRDLITDGNGNNIDRQDHSILRGTDLAGCQNMLMNVIDVGAVRYVPSPEGTTVGPFPGYRPRANKTYANNPIAYYEEPQNFARWGEGNIINKQERKSVYVAADFGFDSFNWKTQFLYNNRTTDNFQWRQFFPTVYIPGTTTKAQPVMPFKSASSVEVDYFYIANKLDGLFKGTESWGWEVNANYSRSSGKYSTLGIRNSITGDLGRPGTGTTPAANYFDPGYLSGAKVDELVGILGITARGKTTYDQATVNAIFSGNLFELPAGPVGAAFGLEYRYYKINDQPGEGYKDLWGSSTADVTKGDDKVKEAFLELDIPLLKGITGIESLSLNASGRVFRYDSTGSTESVWKTGLNWQIIPSLRLRGTIGTSYRAPGLYELFLGNQTGFQPQSAIDPCIRWGESNNTNIRANCGAAGIPDDYVGAGSSATVFTSGGAGNLKPETSTAKSVGLVFTPSFTDLSIAIDYFDYKVKGQITSLGADDIVSGCYGSTTFPNRYCDLMKRNPTTGTDANSITEVYAQYLNINEQRTRGWDMTLNWEHEFSFGKFSLDNQVTYTVEDVANLFDSAEASGLSSSDQLGLIGRPKIVSNLGLSLERGDWTYNWLTQYVGKTENKNLNPVFTYQGRPNSYRDLVAESRIYHTVSVSYKQADWEVLAGVANVFNATPPQVSTGATTSRYGNVAPFATQYDYFGRTPFVRLKYKF</sequence>
<evidence type="ECO:0000256" key="5">
    <source>
        <dbReference type="ARBA" id="ARBA00023077"/>
    </source>
</evidence>
<evidence type="ECO:0000256" key="10">
    <source>
        <dbReference type="SAM" id="SignalP"/>
    </source>
</evidence>
<comment type="similarity">
    <text evidence="8 9">Belongs to the TonB-dependent receptor family.</text>
</comment>
<keyword evidence="4 8" id="KW-0812">Transmembrane</keyword>
<evidence type="ECO:0000256" key="8">
    <source>
        <dbReference type="PROSITE-ProRule" id="PRU01360"/>
    </source>
</evidence>
<accession>A0AAJ2JE98</accession>
<name>A0AAJ2JE98_STEMA</name>
<dbReference type="InterPro" id="IPR037066">
    <property type="entry name" value="Plug_dom_sf"/>
</dbReference>
<keyword evidence="2 8" id="KW-0813">Transport</keyword>
<evidence type="ECO:0000259" key="12">
    <source>
        <dbReference type="Pfam" id="PF07715"/>
    </source>
</evidence>
<evidence type="ECO:0000259" key="11">
    <source>
        <dbReference type="Pfam" id="PF00593"/>
    </source>
</evidence>
<comment type="subcellular location">
    <subcellularLocation>
        <location evidence="1 8">Cell outer membrane</location>
        <topology evidence="1 8">Multi-pass membrane protein</topology>
    </subcellularLocation>
</comment>
<evidence type="ECO:0000256" key="3">
    <source>
        <dbReference type="ARBA" id="ARBA00022452"/>
    </source>
</evidence>
<evidence type="ECO:0000256" key="9">
    <source>
        <dbReference type="RuleBase" id="RU003357"/>
    </source>
</evidence>
<evidence type="ECO:0000313" key="14">
    <source>
        <dbReference type="Proteomes" id="UP001251948"/>
    </source>
</evidence>
<protein>
    <submittedName>
        <fullName evidence="13">TonB-dependent receptor</fullName>
    </submittedName>
</protein>
<dbReference type="Proteomes" id="UP001251948">
    <property type="component" value="Unassembled WGS sequence"/>
</dbReference>
<evidence type="ECO:0000313" key="13">
    <source>
        <dbReference type="EMBL" id="MDT3469517.1"/>
    </source>
</evidence>
<dbReference type="Pfam" id="PF07715">
    <property type="entry name" value="Plug"/>
    <property type="match status" value="1"/>
</dbReference>
<gene>
    <name evidence="13" type="ORF">ROV92_16170</name>
</gene>
<dbReference type="SUPFAM" id="SSF56935">
    <property type="entry name" value="Porins"/>
    <property type="match status" value="1"/>
</dbReference>
<proteinExistence type="inferred from homology"/>
<organism evidence="13 14">
    <name type="scientific">Stenotrophomonas maltophilia</name>
    <name type="common">Pseudomonas maltophilia</name>
    <name type="synonym">Xanthomonas maltophilia</name>
    <dbReference type="NCBI Taxonomy" id="40324"/>
    <lineage>
        <taxon>Bacteria</taxon>
        <taxon>Pseudomonadati</taxon>
        <taxon>Pseudomonadota</taxon>
        <taxon>Gammaproteobacteria</taxon>
        <taxon>Lysobacterales</taxon>
        <taxon>Lysobacteraceae</taxon>
        <taxon>Stenotrophomonas</taxon>
        <taxon>Stenotrophomonas maltophilia group</taxon>
    </lineage>
</organism>
<dbReference type="InterPro" id="IPR000531">
    <property type="entry name" value="Beta-barrel_TonB"/>
</dbReference>
<dbReference type="InterPro" id="IPR036942">
    <property type="entry name" value="Beta-barrel_TonB_sf"/>
</dbReference>
<dbReference type="Gene3D" id="2.170.130.10">
    <property type="entry name" value="TonB-dependent receptor, plug domain"/>
    <property type="match status" value="1"/>
</dbReference>
<feature type="domain" description="TonB-dependent receptor-like beta-barrel" evidence="11">
    <location>
        <begin position="431"/>
        <end position="910"/>
    </location>
</feature>
<dbReference type="PANTHER" id="PTHR47234:SF2">
    <property type="entry name" value="TONB-DEPENDENT RECEPTOR"/>
    <property type="match status" value="1"/>
</dbReference>
<feature type="chain" id="PRO_5042526765" evidence="10">
    <location>
        <begin position="31"/>
        <end position="952"/>
    </location>
</feature>
<keyword evidence="7 8" id="KW-0998">Cell outer membrane</keyword>
<keyword evidence="10" id="KW-0732">Signal</keyword>